<evidence type="ECO:0000313" key="2">
    <source>
        <dbReference type="EMBL" id="MBJ2175384.1"/>
    </source>
</evidence>
<accession>A0ABS0WTS9</accession>
<organism evidence="2 3">
    <name type="scientific">Aureibaculum flavum</name>
    <dbReference type="NCBI Taxonomy" id="2795986"/>
    <lineage>
        <taxon>Bacteria</taxon>
        <taxon>Pseudomonadati</taxon>
        <taxon>Bacteroidota</taxon>
        <taxon>Flavobacteriia</taxon>
        <taxon>Flavobacteriales</taxon>
        <taxon>Flavobacteriaceae</taxon>
        <taxon>Aureibaculum</taxon>
    </lineage>
</organism>
<dbReference type="EMBL" id="JAEHFJ010000007">
    <property type="protein sequence ID" value="MBJ2175384.1"/>
    <property type="molecule type" value="Genomic_DNA"/>
</dbReference>
<dbReference type="Proteomes" id="UP000623301">
    <property type="component" value="Unassembled WGS sequence"/>
</dbReference>
<dbReference type="Pfam" id="PF13852">
    <property type="entry name" value="DUF4197"/>
    <property type="match status" value="1"/>
</dbReference>
<gene>
    <name evidence="2" type="ORF">JBL43_14110</name>
</gene>
<name>A0ABS0WTS9_9FLAO</name>
<keyword evidence="1" id="KW-0732">Signal</keyword>
<evidence type="ECO:0000313" key="3">
    <source>
        <dbReference type="Proteomes" id="UP000623301"/>
    </source>
</evidence>
<proteinExistence type="predicted"/>
<dbReference type="RefSeq" id="WP_198842056.1">
    <property type="nucleotide sequence ID" value="NZ_JAEHFJ010000007.1"/>
</dbReference>
<sequence length="238" mass="25993">MSKLYFKSIFFILFISLSSCAELQQVVNTLPSGTLSNTDIASGLKQALDKGIDEQVQKLTLENGFYGNSLVKIGLPDELQKVDKALRDIGLSKLADEGIKILNRAAEDAVSEATPIFVDAVKGITFTDAKNILLGEDNAATEFLKTGTADALYAKFEPVIKTSFDKVGADKIWANLIGKYNTIPFVKKVNPDLTNYVTQEALTGVYTMIAVEEKEIRTNAASRTTDVLKKVFALQDGR</sequence>
<dbReference type="PROSITE" id="PS51257">
    <property type="entry name" value="PROKAR_LIPOPROTEIN"/>
    <property type="match status" value="1"/>
</dbReference>
<protein>
    <submittedName>
        <fullName evidence="2">DUF4197 domain-containing protein</fullName>
    </submittedName>
</protein>
<evidence type="ECO:0000256" key="1">
    <source>
        <dbReference type="SAM" id="SignalP"/>
    </source>
</evidence>
<feature type="chain" id="PRO_5045991154" evidence="1">
    <location>
        <begin position="22"/>
        <end position="238"/>
    </location>
</feature>
<comment type="caution">
    <text evidence="2">The sequence shown here is derived from an EMBL/GenBank/DDBJ whole genome shotgun (WGS) entry which is preliminary data.</text>
</comment>
<feature type="signal peptide" evidence="1">
    <location>
        <begin position="1"/>
        <end position="21"/>
    </location>
</feature>
<dbReference type="InterPro" id="IPR025245">
    <property type="entry name" value="DUF4197"/>
</dbReference>
<keyword evidence="3" id="KW-1185">Reference proteome</keyword>
<reference evidence="2 3" key="1">
    <citation type="submission" date="2020-12" db="EMBL/GenBank/DDBJ databases">
        <title>Aureibaculum luteum sp. nov. and Aureibaculum flavum sp. nov., novel members of the family Flavobacteriaceae isolated from Antarctic intertidal sediments.</title>
        <authorList>
            <person name="He X."/>
            <person name="Zhang X."/>
        </authorList>
    </citation>
    <scope>NUCLEOTIDE SEQUENCE [LARGE SCALE GENOMIC DNA]</scope>
    <source>
        <strain evidence="2 3">A20</strain>
    </source>
</reference>